<feature type="domain" description="HTH cro/C1-type" evidence="3">
    <location>
        <begin position="10"/>
        <end position="65"/>
    </location>
</feature>
<evidence type="ECO:0000256" key="2">
    <source>
        <dbReference type="SAM" id="Coils"/>
    </source>
</evidence>
<dbReference type="PROSITE" id="PS50943">
    <property type="entry name" value="HTH_CROC1"/>
    <property type="match status" value="1"/>
</dbReference>
<dbReference type="Pfam" id="PF01381">
    <property type="entry name" value="HTH_3"/>
    <property type="match status" value="1"/>
</dbReference>
<dbReference type="SMART" id="SM00530">
    <property type="entry name" value="HTH_XRE"/>
    <property type="match status" value="1"/>
</dbReference>
<dbReference type="SUPFAM" id="SSF47413">
    <property type="entry name" value="lambda repressor-like DNA-binding domains"/>
    <property type="match status" value="1"/>
</dbReference>
<dbReference type="PANTHER" id="PTHR46558:SF11">
    <property type="entry name" value="HTH-TYPE TRANSCRIPTIONAL REGULATOR XRE"/>
    <property type="match status" value="1"/>
</dbReference>
<comment type="caution">
    <text evidence="4">The sequence shown here is derived from an EMBL/GenBank/DDBJ whole genome shotgun (WGS) entry which is preliminary data.</text>
</comment>
<accession>A0ABS3JSJ7</accession>
<keyword evidence="2" id="KW-0175">Coiled coil</keyword>
<dbReference type="InterPro" id="IPR010982">
    <property type="entry name" value="Lambda_DNA-bd_dom_sf"/>
</dbReference>
<reference evidence="4 5" key="1">
    <citation type="submission" date="2021-03" db="EMBL/GenBank/DDBJ databases">
        <title>Fibrella sp. HMF5405 genome sequencing and assembly.</title>
        <authorList>
            <person name="Kang H."/>
            <person name="Kim H."/>
            <person name="Bae S."/>
            <person name="Joh K."/>
        </authorList>
    </citation>
    <scope>NUCLEOTIDE SEQUENCE [LARGE SCALE GENOMIC DNA]</scope>
    <source>
        <strain evidence="4 5">HMF5405</strain>
    </source>
</reference>
<feature type="coiled-coil region" evidence="2">
    <location>
        <begin position="80"/>
        <end position="107"/>
    </location>
</feature>
<dbReference type="CDD" id="cd00093">
    <property type="entry name" value="HTH_XRE"/>
    <property type="match status" value="1"/>
</dbReference>
<evidence type="ECO:0000259" key="3">
    <source>
        <dbReference type="PROSITE" id="PS50943"/>
    </source>
</evidence>
<dbReference type="InterPro" id="IPR001387">
    <property type="entry name" value="Cro/C1-type_HTH"/>
</dbReference>
<evidence type="ECO:0000256" key="1">
    <source>
        <dbReference type="ARBA" id="ARBA00023125"/>
    </source>
</evidence>
<dbReference type="Proteomes" id="UP000664628">
    <property type="component" value="Unassembled WGS sequence"/>
</dbReference>
<keyword evidence="1" id="KW-0238">DNA-binding</keyword>
<gene>
    <name evidence="4" type="ORF">J2I46_30745</name>
</gene>
<evidence type="ECO:0000313" key="5">
    <source>
        <dbReference type="Proteomes" id="UP000664628"/>
    </source>
</evidence>
<organism evidence="4 5">
    <name type="scientific">Fibrella forsythiae</name>
    <dbReference type="NCBI Taxonomy" id="2817061"/>
    <lineage>
        <taxon>Bacteria</taxon>
        <taxon>Pseudomonadati</taxon>
        <taxon>Bacteroidota</taxon>
        <taxon>Cytophagia</taxon>
        <taxon>Cytophagales</taxon>
        <taxon>Spirosomataceae</taxon>
        <taxon>Fibrella</taxon>
    </lineage>
</organism>
<dbReference type="Gene3D" id="1.10.260.40">
    <property type="entry name" value="lambda repressor-like DNA-binding domains"/>
    <property type="match status" value="1"/>
</dbReference>
<protein>
    <submittedName>
        <fullName evidence="4">Helix-turn-helix transcriptional regulator</fullName>
    </submittedName>
</protein>
<sequence>MSELSFGKRLELRRKNKGYTQGYLAEMLGKKHRMTISSWETGKAEPSMSELQQLATLLNTTVGYLVDGTPEGEGIPKGYKLVQEEELIKYNRQLIDLQEQLISYQQKEIDRNKS</sequence>
<proteinExistence type="predicted"/>
<name>A0ABS3JSJ7_9BACT</name>
<dbReference type="PANTHER" id="PTHR46558">
    <property type="entry name" value="TRACRIPTIONAL REGULATORY PROTEIN-RELATED-RELATED"/>
    <property type="match status" value="1"/>
</dbReference>
<keyword evidence="5" id="KW-1185">Reference proteome</keyword>
<dbReference type="RefSeq" id="WP_207332944.1">
    <property type="nucleotide sequence ID" value="NZ_JAFMYW010000017.1"/>
</dbReference>
<evidence type="ECO:0000313" key="4">
    <source>
        <dbReference type="EMBL" id="MBO0952992.1"/>
    </source>
</evidence>
<dbReference type="EMBL" id="JAFMYW010000017">
    <property type="protein sequence ID" value="MBO0952992.1"/>
    <property type="molecule type" value="Genomic_DNA"/>
</dbReference>